<gene>
    <name evidence="1" type="ORF">DW172_03285</name>
</gene>
<reference evidence="1 2" key="1">
    <citation type="submission" date="2018-08" db="EMBL/GenBank/DDBJ databases">
        <title>A genome reference for cultivated species of the human gut microbiota.</title>
        <authorList>
            <person name="Zou Y."/>
            <person name="Xue W."/>
            <person name="Luo G."/>
        </authorList>
    </citation>
    <scope>NUCLEOTIDE SEQUENCE [LARGE SCALE GENOMIC DNA]</scope>
    <source>
        <strain evidence="1 2">AM16-11</strain>
    </source>
</reference>
<dbReference type="AlphaFoldDB" id="A0A414ZR47"/>
<evidence type="ECO:0000313" key="1">
    <source>
        <dbReference type="EMBL" id="RHI25719.1"/>
    </source>
</evidence>
<accession>A0A414ZR47</accession>
<dbReference type="RefSeq" id="WP_118257195.1">
    <property type="nucleotide sequence ID" value="NZ_QRKN01000001.1"/>
</dbReference>
<evidence type="ECO:0008006" key="3">
    <source>
        <dbReference type="Google" id="ProtNLM"/>
    </source>
</evidence>
<dbReference type="Proteomes" id="UP000285865">
    <property type="component" value="Unassembled WGS sequence"/>
</dbReference>
<dbReference type="GO" id="GO:0003700">
    <property type="term" value="F:DNA-binding transcription factor activity"/>
    <property type="evidence" value="ECO:0007669"/>
    <property type="project" value="InterPro"/>
</dbReference>
<dbReference type="SUPFAM" id="SSF88946">
    <property type="entry name" value="Sigma2 domain of RNA polymerase sigma factors"/>
    <property type="match status" value="1"/>
</dbReference>
<protein>
    <recommendedName>
        <fullName evidence="3">RNA polymerase sigma factor SigS</fullName>
    </recommendedName>
</protein>
<proteinExistence type="predicted"/>
<name>A0A414ZR47_9FIRM</name>
<organism evidence="1 2">
    <name type="scientific">Agathobacter rectalis</name>
    <dbReference type="NCBI Taxonomy" id="39491"/>
    <lineage>
        <taxon>Bacteria</taxon>
        <taxon>Bacillati</taxon>
        <taxon>Bacillota</taxon>
        <taxon>Clostridia</taxon>
        <taxon>Lachnospirales</taxon>
        <taxon>Lachnospiraceae</taxon>
        <taxon>Agathobacter</taxon>
    </lineage>
</organism>
<dbReference type="InterPro" id="IPR013325">
    <property type="entry name" value="RNA_pol_sigma_r2"/>
</dbReference>
<evidence type="ECO:0000313" key="2">
    <source>
        <dbReference type="Proteomes" id="UP000285865"/>
    </source>
</evidence>
<dbReference type="EMBL" id="QRKN01000001">
    <property type="protein sequence ID" value="RHI25719.1"/>
    <property type="molecule type" value="Genomic_DNA"/>
</dbReference>
<dbReference type="GO" id="GO:0006352">
    <property type="term" value="P:DNA-templated transcription initiation"/>
    <property type="evidence" value="ECO:0007669"/>
    <property type="project" value="InterPro"/>
</dbReference>
<sequence length="191" mass="22334">MEIQQKEILEKYCNNEMAKLKKMCNPMLNKIGGLYGMDIDDFYSIALGVLTDSVFRYDENNKCSFDCFLASNIKRKFKTEIRDRNRLKKIPQKNIESMNALIGEDGMEISEMIPSDFDTFEIAAQSMMGGTKIQRYLNQLSHMQRKIVALLSEGYKPMEIREYLHMSAKEYSNNIKAIQSYENTRILTQRY</sequence>
<comment type="caution">
    <text evidence="1">The sequence shown here is derived from an EMBL/GenBank/DDBJ whole genome shotgun (WGS) entry which is preliminary data.</text>
</comment>